<dbReference type="Gene3D" id="3.40.50.1820">
    <property type="entry name" value="alpha/beta hydrolase"/>
    <property type="match status" value="1"/>
</dbReference>
<protein>
    <recommendedName>
        <fullName evidence="4">Fungal lipase-type domain-containing protein</fullName>
    </recommendedName>
</protein>
<gene>
    <name evidence="5" type="ORF">QQS21_004759</name>
</gene>
<comment type="catalytic activity">
    <reaction evidence="2">
        <text>a diacylglycerol + H2O = a monoacylglycerol + a fatty acid + H(+)</text>
        <dbReference type="Rhea" id="RHEA:32731"/>
        <dbReference type="ChEBI" id="CHEBI:15377"/>
        <dbReference type="ChEBI" id="CHEBI:15378"/>
        <dbReference type="ChEBI" id="CHEBI:17408"/>
        <dbReference type="ChEBI" id="CHEBI:18035"/>
        <dbReference type="ChEBI" id="CHEBI:28868"/>
    </reaction>
</comment>
<dbReference type="Proteomes" id="UP001251528">
    <property type="component" value="Unassembled WGS sequence"/>
</dbReference>
<evidence type="ECO:0000256" key="3">
    <source>
        <dbReference type="ARBA" id="ARBA00048461"/>
    </source>
</evidence>
<dbReference type="GO" id="GO:0006629">
    <property type="term" value="P:lipid metabolic process"/>
    <property type="evidence" value="ECO:0007669"/>
    <property type="project" value="InterPro"/>
</dbReference>
<comment type="similarity">
    <text evidence="1">Belongs to the AB hydrolase superfamily. Lipase family. Class 3 subfamily.</text>
</comment>
<evidence type="ECO:0000256" key="2">
    <source>
        <dbReference type="ARBA" id="ARBA00047591"/>
    </source>
</evidence>
<accession>A0AAJ0CRR1</accession>
<evidence type="ECO:0000313" key="6">
    <source>
        <dbReference type="Proteomes" id="UP001251528"/>
    </source>
</evidence>
<dbReference type="PANTHER" id="PTHR45856">
    <property type="entry name" value="ALPHA/BETA-HYDROLASES SUPERFAMILY PROTEIN"/>
    <property type="match status" value="1"/>
</dbReference>
<reference evidence="5" key="1">
    <citation type="submission" date="2023-06" db="EMBL/GenBank/DDBJ databases">
        <title>Conoideocrella luteorostrata (Hypocreales: Clavicipitaceae), a potential biocontrol fungus for elongate hemlock scale in United States Christmas tree production areas.</title>
        <authorList>
            <person name="Barrett H."/>
            <person name="Lovett B."/>
            <person name="Macias A.M."/>
            <person name="Stajich J.E."/>
            <person name="Kasson M.T."/>
        </authorList>
    </citation>
    <scope>NUCLEOTIDE SEQUENCE</scope>
    <source>
        <strain evidence="5">ARSEF 14590</strain>
    </source>
</reference>
<dbReference type="PANTHER" id="PTHR45856:SF24">
    <property type="entry name" value="FUNGAL LIPASE-LIKE DOMAIN-CONTAINING PROTEIN"/>
    <property type="match status" value="1"/>
</dbReference>
<dbReference type="SUPFAM" id="SSF53474">
    <property type="entry name" value="alpha/beta-Hydrolases"/>
    <property type="match status" value="1"/>
</dbReference>
<name>A0AAJ0CRR1_9HYPO</name>
<comment type="caution">
    <text evidence="5">The sequence shown here is derived from an EMBL/GenBank/DDBJ whole genome shotgun (WGS) entry which is preliminary data.</text>
</comment>
<keyword evidence="6" id="KW-1185">Reference proteome</keyword>
<sequence>MLDARETPDAALPNTGLPDLKDPYKLEAWSIEDCCKLEKNHTMCSFQDPSYCSNRTDITTRSPRPGLFDTNKADDAFKGGRLETRNITASSQTAPRLYAYDKFAAFANAAYCEENFDGNAPNKVCINDENSCRVLFEDAVTVMELNDRRSIAGNVAVDERSSRIIISYRGTASPWDVLTDIRVAKVQPNREYCGENCLVHRGFWDAFVTTQGKVMEGVTMAYRKIQQYHKNPTPSYSLHVVGHSLGGAVATLAGVDLRNRGLITDIITFGSPRVGNTYFSKYASRTGRGIMRRITSKHDIVASLPPRIWDFRHTYPEIWYDNGFDQPQFRSCPDLEPLFTFPSCSAMFSVEFFSDRVKQHSDYSKLSQPCPKELGEAVIRDPPQAISNRIDTPLPTYPLECRPSSCPQNSRCSFQVMGDEFECRCVVQVDGRVRANGPTFPIYCVEFANRVYPFN</sequence>
<evidence type="ECO:0000256" key="1">
    <source>
        <dbReference type="ARBA" id="ARBA00043996"/>
    </source>
</evidence>
<feature type="domain" description="Fungal lipase-type" evidence="4">
    <location>
        <begin position="166"/>
        <end position="307"/>
    </location>
</feature>
<dbReference type="EMBL" id="JASWJB010000072">
    <property type="protein sequence ID" value="KAK2601684.1"/>
    <property type="molecule type" value="Genomic_DNA"/>
</dbReference>
<dbReference type="Pfam" id="PF01764">
    <property type="entry name" value="Lipase_3"/>
    <property type="match status" value="1"/>
</dbReference>
<dbReference type="AlphaFoldDB" id="A0AAJ0CRR1"/>
<evidence type="ECO:0000259" key="4">
    <source>
        <dbReference type="Pfam" id="PF01764"/>
    </source>
</evidence>
<dbReference type="InterPro" id="IPR051218">
    <property type="entry name" value="Sec_MonoDiacylglyc_Lipase"/>
</dbReference>
<organism evidence="5 6">
    <name type="scientific">Conoideocrella luteorostrata</name>
    <dbReference type="NCBI Taxonomy" id="1105319"/>
    <lineage>
        <taxon>Eukaryota</taxon>
        <taxon>Fungi</taxon>
        <taxon>Dikarya</taxon>
        <taxon>Ascomycota</taxon>
        <taxon>Pezizomycotina</taxon>
        <taxon>Sordariomycetes</taxon>
        <taxon>Hypocreomycetidae</taxon>
        <taxon>Hypocreales</taxon>
        <taxon>Clavicipitaceae</taxon>
        <taxon>Conoideocrella</taxon>
    </lineage>
</organism>
<dbReference type="InterPro" id="IPR002921">
    <property type="entry name" value="Fungal_lipase-type"/>
</dbReference>
<dbReference type="CDD" id="cd00519">
    <property type="entry name" value="Lipase_3"/>
    <property type="match status" value="1"/>
</dbReference>
<evidence type="ECO:0000313" key="5">
    <source>
        <dbReference type="EMBL" id="KAK2601684.1"/>
    </source>
</evidence>
<dbReference type="InterPro" id="IPR029058">
    <property type="entry name" value="AB_hydrolase_fold"/>
</dbReference>
<comment type="catalytic activity">
    <reaction evidence="3">
        <text>a monoacylglycerol + H2O = glycerol + a fatty acid + H(+)</text>
        <dbReference type="Rhea" id="RHEA:15245"/>
        <dbReference type="ChEBI" id="CHEBI:15377"/>
        <dbReference type="ChEBI" id="CHEBI:15378"/>
        <dbReference type="ChEBI" id="CHEBI:17408"/>
        <dbReference type="ChEBI" id="CHEBI:17754"/>
        <dbReference type="ChEBI" id="CHEBI:28868"/>
    </reaction>
</comment>
<proteinExistence type="inferred from homology"/>